<proteinExistence type="predicted"/>
<evidence type="ECO:0000313" key="2">
    <source>
        <dbReference type="Proteomes" id="UP000623129"/>
    </source>
</evidence>
<dbReference type="EMBL" id="SWLB01000015">
    <property type="protein sequence ID" value="KAF3328991.1"/>
    <property type="molecule type" value="Genomic_DNA"/>
</dbReference>
<gene>
    <name evidence="1" type="ORF">FCM35_KLT06069</name>
</gene>
<sequence length="151" mass="15786">MAATTIAATDEVHPSATSASIARRGLDTKCTCTTCLNPCGDYPSPPPIVYDSPPPPPIVYDSPPPPDTIYYYSPPPPSTPYCPPPPVEPVCCGGGGGTPGGGSGYSPYVSWFTPPGVLYPQDPGYHPGAASRGHVAWWLSLVMGGLIVLWW</sequence>
<keyword evidence="2" id="KW-1185">Reference proteome</keyword>
<dbReference type="AlphaFoldDB" id="A0A833V8V5"/>
<dbReference type="Proteomes" id="UP000623129">
    <property type="component" value="Unassembled WGS sequence"/>
</dbReference>
<organism evidence="1 2">
    <name type="scientific">Carex littledalei</name>
    <dbReference type="NCBI Taxonomy" id="544730"/>
    <lineage>
        <taxon>Eukaryota</taxon>
        <taxon>Viridiplantae</taxon>
        <taxon>Streptophyta</taxon>
        <taxon>Embryophyta</taxon>
        <taxon>Tracheophyta</taxon>
        <taxon>Spermatophyta</taxon>
        <taxon>Magnoliopsida</taxon>
        <taxon>Liliopsida</taxon>
        <taxon>Poales</taxon>
        <taxon>Cyperaceae</taxon>
        <taxon>Cyperoideae</taxon>
        <taxon>Cariceae</taxon>
        <taxon>Carex</taxon>
        <taxon>Carex subgen. Euthyceras</taxon>
    </lineage>
</organism>
<reference evidence="1" key="1">
    <citation type="submission" date="2020-01" db="EMBL/GenBank/DDBJ databases">
        <title>Genome sequence of Kobresia littledalei, the first chromosome-level genome in the family Cyperaceae.</title>
        <authorList>
            <person name="Qu G."/>
        </authorList>
    </citation>
    <scope>NUCLEOTIDE SEQUENCE</scope>
    <source>
        <strain evidence="1">C.B.Clarke</strain>
        <tissue evidence="1">Leaf</tissue>
    </source>
</reference>
<accession>A0A833V8V5</accession>
<dbReference type="OrthoDB" id="696116at2759"/>
<name>A0A833V8V5_9POAL</name>
<protein>
    <submittedName>
        <fullName evidence="1">Uncharacterized protein</fullName>
    </submittedName>
</protein>
<evidence type="ECO:0000313" key="1">
    <source>
        <dbReference type="EMBL" id="KAF3328991.1"/>
    </source>
</evidence>
<comment type="caution">
    <text evidence="1">The sequence shown here is derived from an EMBL/GenBank/DDBJ whole genome shotgun (WGS) entry which is preliminary data.</text>
</comment>